<dbReference type="CDD" id="cd04301">
    <property type="entry name" value="NAT_SF"/>
    <property type="match status" value="1"/>
</dbReference>
<dbReference type="InterPro" id="IPR000182">
    <property type="entry name" value="GNAT_dom"/>
</dbReference>
<reference evidence="5" key="1">
    <citation type="journal article" date="2019" name="Int. J. Syst. Evol. Microbiol.">
        <title>The Global Catalogue of Microorganisms (GCM) 10K type strain sequencing project: providing services to taxonomists for standard genome sequencing and annotation.</title>
        <authorList>
            <consortium name="The Broad Institute Genomics Platform"/>
            <consortium name="The Broad Institute Genome Sequencing Center for Infectious Disease"/>
            <person name="Wu L."/>
            <person name="Ma J."/>
        </authorList>
    </citation>
    <scope>NUCLEOTIDE SEQUENCE [LARGE SCALE GENOMIC DNA]</scope>
    <source>
        <strain evidence="5">CCUG 49018</strain>
    </source>
</reference>
<dbReference type="PANTHER" id="PTHR43877">
    <property type="entry name" value="AMINOALKYLPHOSPHONATE N-ACETYLTRANSFERASE-RELATED-RELATED"/>
    <property type="match status" value="1"/>
</dbReference>
<dbReference type="Gene3D" id="3.40.630.30">
    <property type="match status" value="1"/>
</dbReference>
<dbReference type="PROSITE" id="PS51186">
    <property type="entry name" value="GNAT"/>
    <property type="match status" value="1"/>
</dbReference>
<protein>
    <submittedName>
        <fullName evidence="4">GNAT family N-acetyltransferase</fullName>
    </submittedName>
</protein>
<dbReference type="InterPro" id="IPR050832">
    <property type="entry name" value="Bact_Acetyltransf"/>
</dbReference>
<keyword evidence="5" id="KW-1185">Reference proteome</keyword>
<sequence length="169" mass="18327">MEPGRRTERLDVRLHDYADPVVAELVEEVQQEYVVRYGGRDDTPVAPAQFRPPDGLVLVAWVDDEPAGCVAIRRAEVADPVGGPVAEMKRLYVRAAHRRNGLARALVRAAEDAAATAGYARLVLETGSRQPESIALYAAEGYEPVAAFGVYAGAPGARHLGKVLRRSPR</sequence>
<dbReference type="PANTHER" id="PTHR43877:SF2">
    <property type="entry name" value="AMINOALKYLPHOSPHONATE N-ACETYLTRANSFERASE-RELATED"/>
    <property type="match status" value="1"/>
</dbReference>
<gene>
    <name evidence="4" type="ORF">ACFQ34_10815</name>
</gene>
<evidence type="ECO:0000256" key="1">
    <source>
        <dbReference type="ARBA" id="ARBA00022679"/>
    </source>
</evidence>
<keyword evidence="1" id="KW-0808">Transferase</keyword>
<accession>A0ABW3VHK3</accession>
<evidence type="ECO:0000256" key="2">
    <source>
        <dbReference type="ARBA" id="ARBA00023315"/>
    </source>
</evidence>
<comment type="caution">
    <text evidence="4">The sequence shown here is derived from an EMBL/GenBank/DDBJ whole genome shotgun (WGS) entry which is preliminary data.</text>
</comment>
<feature type="domain" description="N-acetyltransferase" evidence="3">
    <location>
        <begin position="12"/>
        <end position="165"/>
    </location>
</feature>
<dbReference type="Pfam" id="PF00583">
    <property type="entry name" value="Acetyltransf_1"/>
    <property type="match status" value="1"/>
</dbReference>
<proteinExistence type="predicted"/>
<name>A0ABW3VHK3_9PSEU</name>
<evidence type="ECO:0000259" key="3">
    <source>
        <dbReference type="PROSITE" id="PS51186"/>
    </source>
</evidence>
<dbReference type="SUPFAM" id="SSF55729">
    <property type="entry name" value="Acyl-CoA N-acyltransferases (Nat)"/>
    <property type="match status" value="1"/>
</dbReference>
<dbReference type="EMBL" id="JBHTMB010000082">
    <property type="protein sequence ID" value="MFD1233774.1"/>
    <property type="molecule type" value="Genomic_DNA"/>
</dbReference>
<dbReference type="Proteomes" id="UP001597182">
    <property type="component" value="Unassembled WGS sequence"/>
</dbReference>
<dbReference type="RefSeq" id="WP_346092204.1">
    <property type="nucleotide sequence ID" value="NZ_BAABKS010000053.1"/>
</dbReference>
<evidence type="ECO:0000313" key="5">
    <source>
        <dbReference type="Proteomes" id="UP001597182"/>
    </source>
</evidence>
<dbReference type="InterPro" id="IPR016181">
    <property type="entry name" value="Acyl_CoA_acyltransferase"/>
</dbReference>
<evidence type="ECO:0000313" key="4">
    <source>
        <dbReference type="EMBL" id="MFD1233774.1"/>
    </source>
</evidence>
<organism evidence="4 5">
    <name type="scientific">Pseudonocardia benzenivorans</name>
    <dbReference type="NCBI Taxonomy" id="228005"/>
    <lineage>
        <taxon>Bacteria</taxon>
        <taxon>Bacillati</taxon>
        <taxon>Actinomycetota</taxon>
        <taxon>Actinomycetes</taxon>
        <taxon>Pseudonocardiales</taxon>
        <taxon>Pseudonocardiaceae</taxon>
        <taxon>Pseudonocardia</taxon>
    </lineage>
</organism>
<keyword evidence="2" id="KW-0012">Acyltransferase</keyword>